<feature type="compositionally biased region" description="Gly residues" evidence="1">
    <location>
        <begin position="481"/>
        <end position="491"/>
    </location>
</feature>
<feature type="region of interest" description="Disordered" evidence="1">
    <location>
        <begin position="1"/>
        <end position="42"/>
    </location>
</feature>
<evidence type="ECO:0000313" key="2">
    <source>
        <dbReference type="EMBL" id="KAJ7784991.1"/>
    </source>
</evidence>
<name>A0AAD7KGH4_9AGAR</name>
<evidence type="ECO:0000313" key="3">
    <source>
        <dbReference type="Proteomes" id="UP001215280"/>
    </source>
</evidence>
<protein>
    <submittedName>
        <fullName evidence="2">Uncharacterized protein</fullName>
    </submittedName>
</protein>
<organism evidence="2 3">
    <name type="scientific">Mycena maculata</name>
    <dbReference type="NCBI Taxonomy" id="230809"/>
    <lineage>
        <taxon>Eukaryota</taxon>
        <taxon>Fungi</taxon>
        <taxon>Dikarya</taxon>
        <taxon>Basidiomycota</taxon>
        <taxon>Agaricomycotina</taxon>
        <taxon>Agaricomycetes</taxon>
        <taxon>Agaricomycetidae</taxon>
        <taxon>Agaricales</taxon>
        <taxon>Marasmiineae</taxon>
        <taxon>Mycenaceae</taxon>
        <taxon>Mycena</taxon>
    </lineage>
</organism>
<feature type="region of interest" description="Disordered" evidence="1">
    <location>
        <begin position="225"/>
        <end position="247"/>
    </location>
</feature>
<gene>
    <name evidence="2" type="ORF">DFH07DRAFT_763606</name>
</gene>
<sequence length="537" mass="56607">MDISAGTATDPRDIKCDSASASDGEQAAVREGRDGQLAQPPPCSVAQAQLRGSKGGVQASRPRAGRSVLRLDCDVANGPCGTHIHTLMTPIALHHPPAAARVQNAEAGVSQSYARASDEGSIDALSRAGGCGRRTCDRIGPAVAFPKALRGEVIVTVAGDITAQLGPLPAELQMYGGLPLKGGIQDLQRLVSTAKEGYIESDEEGRRPRVDDGRAQWPCISKMRRRSRGDGPREGGLQFGSEGMGKSHGLRRARAAARLHIPTPMIVPRHLDGGSHNHGRAHRAGAAFTSPAPAPLRREQGQAQWRRGCPRSMCYRVPIGPGSAPAICRVGGAMRCGYPLYRPAEDVRAGAAPCHPSTHSNERGAVKFYAPRGIWERKRGAEGVSDPPAIALCHSSPTSMNSGRLACPAPTWVTSSRTRRAGHGFAAAVREWAQGRGPIDTSALVGRSPAVALPVPPRESPTPSSAGGDWGHGEEAERLGTQGGEGRGGHTTSGDIVGTASTDGTHTEPPEYEARLKEQKPAKKPQNLLETMRKIQE</sequence>
<feature type="compositionally biased region" description="Basic and acidic residues" evidence="1">
    <location>
        <begin position="505"/>
        <end position="521"/>
    </location>
</feature>
<dbReference type="EMBL" id="JARJLG010000001">
    <property type="protein sequence ID" value="KAJ7784991.1"/>
    <property type="molecule type" value="Genomic_DNA"/>
</dbReference>
<dbReference type="Proteomes" id="UP001215280">
    <property type="component" value="Unassembled WGS sequence"/>
</dbReference>
<keyword evidence="3" id="KW-1185">Reference proteome</keyword>
<evidence type="ECO:0000256" key="1">
    <source>
        <dbReference type="SAM" id="MobiDB-lite"/>
    </source>
</evidence>
<dbReference type="AlphaFoldDB" id="A0AAD7KGH4"/>
<feature type="region of interest" description="Disordered" evidence="1">
    <location>
        <begin position="451"/>
        <end position="537"/>
    </location>
</feature>
<proteinExistence type="predicted"/>
<accession>A0AAD7KGH4</accession>
<comment type="caution">
    <text evidence="2">The sequence shown here is derived from an EMBL/GenBank/DDBJ whole genome shotgun (WGS) entry which is preliminary data.</text>
</comment>
<reference evidence="2" key="1">
    <citation type="submission" date="2023-03" db="EMBL/GenBank/DDBJ databases">
        <title>Massive genome expansion in bonnet fungi (Mycena s.s.) driven by repeated elements and novel gene families across ecological guilds.</title>
        <authorList>
            <consortium name="Lawrence Berkeley National Laboratory"/>
            <person name="Harder C.B."/>
            <person name="Miyauchi S."/>
            <person name="Viragh M."/>
            <person name="Kuo A."/>
            <person name="Thoen E."/>
            <person name="Andreopoulos B."/>
            <person name="Lu D."/>
            <person name="Skrede I."/>
            <person name="Drula E."/>
            <person name="Henrissat B."/>
            <person name="Morin E."/>
            <person name="Kohler A."/>
            <person name="Barry K."/>
            <person name="LaButti K."/>
            <person name="Morin E."/>
            <person name="Salamov A."/>
            <person name="Lipzen A."/>
            <person name="Mereny Z."/>
            <person name="Hegedus B."/>
            <person name="Baldrian P."/>
            <person name="Stursova M."/>
            <person name="Weitz H."/>
            <person name="Taylor A."/>
            <person name="Grigoriev I.V."/>
            <person name="Nagy L.G."/>
            <person name="Martin F."/>
            <person name="Kauserud H."/>
        </authorList>
    </citation>
    <scope>NUCLEOTIDE SEQUENCE</scope>
    <source>
        <strain evidence="2">CBHHK188m</strain>
    </source>
</reference>